<feature type="domain" description="Aldehyde dehydrogenase" evidence="1">
    <location>
        <begin position="26"/>
        <end position="214"/>
    </location>
</feature>
<dbReference type="InterPro" id="IPR010061">
    <property type="entry name" value="MeMal-semiAld_DH"/>
</dbReference>
<evidence type="ECO:0000259" key="1">
    <source>
        <dbReference type="Pfam" id="PF00171"/>
    </source>
</evidence>
<sequence length="216" mass="23341">MFSQQPRIRNWINGQFVDPVSTTSAQEGAYLPVTSPYNGQVMGHVPLSTADDVTKAVEAAKAAFPVWSNRTLKDRAGILIRFHSLLTQHADELADMVVLEHGKNKAEALASVLKGQETVEYALSLPQVAQGNNLEVSRGITCYDTRVPLGVVASVVPFNFPVMVPMWTLPIAIAMGNTMVLKPSEKVPFTMTKVVELLKEAGLPDGVVNLVNGTAD</sequence>
<dbReference type="PANTHER" id="PTHR43866:SF4">
    <property type="entry name" value="MALONATE-SEMIALDEHYDE DEHYDROGENASE"/>
    <property type="match status" value="1"/>
</dbReference>
<dbReference type="AlphaFoldDB" id="A0A9P6MD22"/>
<reference evidence="2" key="1">
    <citation type="journal article" date="2020" name="Fungal Divers.">
        <title>Resolving the Mortierellaceae phylogeny through synthesis of multi-gene phylogenetics and phylogenomics.</title>
        <authorList>
            <person name="Vandepol N."/>
            <person name="Liber J."/>
            <person name="Desiro A."/>
            <person name="Na H."/>
            <person name="Kennedy M."/>
            <person name="Barry K."/>
            <person name="Grigoriev I.V."/>
            <person name="Miller A.N."/>
            <person name="O'Donnell K."/>
            <person name="Stajich J.E."/>
            <person name="Bonito G."/>
        </authorList>
    </citation>
    <scope>NUCLEOTIDE SEQUENCE</scope>
    <source>
        <strain evidence="2">MES-2147</strain>
    </source>
</reference>
<dbReference type="InterPro" id="IPR015590">
    <property type="entry name" value="Aldehyde_DH_dom"/>
</dbReference>
<dbReference type="GO" id="GO:0004491">
    <property type="term" value="F:methylmalonate-semialdehyde dehydrogenase (acylating, NAD) activity"/>
    <property type="evidence" value="ECO:0007669"/>
    <property type="project" value="InterPro"/>
</dbReference>
<dbReference type="InterPro" id="IPR016162">
    <property type="entry name" value="Ald_DH_N"/>
</dbReference>
<dbReference type="Gene3D" id="3.40.605.10">
    <property type="entry name" value="Aldehyde Dehydrogenase, Chain A, domain 1"/>
    <property type="match status" value="1"/>
</dbReference>
<dbReference type="GO" id="GO:0006574">
    <property type="term" value="P:L-valine catabolic process"/>
    <property type="evidence" value="ECO:0007669"/>
    <property type="project" value="TreeGrafter"/>
</dbReference>
<dbReference type="EMBL" id="JAAAHW010002025">
    <property type="protein sequence ID" value="KAF9992880.1"/>
    <property type="molecule type" value="Genomic_DNA"/>
</dbReference>
<dbReference type="SUPFAM" id="SSF53720">
    <property type="entry name" value="ALDH-like"/>
    <property type="match status" value="1"/>
</dbReference>
<feature type="non-terminal residue" evidence="2">
    <location>
        <position position="216"/>
    </location>
</feature>
<comment type="caution">
    <text evidence="2">The sequence shown here is derived from an EMBL/GenBank/DDBJ whole genome shotgun (WGS) entry which is preliminary data.</text>
</comment>
<evidence type="ECO:0000313" key="2">
    <source>
        <dbReference type="EMBL" id="KAF9992880.1"/>
    </source>
</evidence>
<keyword evidence="3" id="KW-1185">Reference proteome</keyword>
<evidence type="ECO:0000313" key="3">
    <source>
        <dbReference type="Proteomes" id="UP000749646"/>
    </source>
</evidence>
<dbReference type="PANTHER" id="PTHR43866">
    <property type="entry name" value="MALONATE-SEMIALDEHYDE DEHYDROGENASE"/>
    <property type="match status" value="1"/>
</dbReference>
<dbReference type="Proteomes" id="UP000749646">
    <property type="component" value="Unassembled WGS sequence"/>
</dbReference>
<gene>
    <name evidence="2" type="ORF">BGZ65_011685</name>
</gene>
<dbReference type="OrthoDB" id="310895at2759"/>
<proteinExistence type="predicted"/>
<organism evidence="2 3">
    <name type="scientific">Modicella reniformis</name>
    <dbReference type="NCBI Taxonomy" id="1440133"/>
    <lineage>
        <taxon>Eukaryota</taxon>
        <taxon>Fungi</taxon>
        <taxon>Fungi incertae sedis</taxon>
        <taxon>Mucoromycota</taxon>
        <taxon>Mortierellomycotina</taxon>
        <taxon>Mortierellomycetes</taxon>
        <taxon>Mortierellales</taxon>
        <taxon>Mortierellaceae</taxon>
        <taxon>Modicella</taxon>
    </lineage>
</organism>
<name>A0A9P6MD22_9FUNG</name>
<protein>
    <recommendedName>
        <fullName evidence="1">Aldehyde dehydrogenase domain-containing protein</fullName>
    </recommendedName>
</protein>
<dbReference type="Pfam" id="PF00171">
    <property type="entry name" value="Aldedh"/>
    <property type="match status" value="1"/>
</dbReference>
<dbReference type="InterPro" id="IPR016161">
    <property type="entry name" value="Ald_DH/histidinol_DH"/>
</dbReference>
<accession>A0A9P6MD22</accession>
<dbReference type="GO" id="GO:0006210">
    <property type="term" value="P:thymine catabolic process"/>
    <property type="evidence" value="ECO:0007669"/>
    <property type="project" value="TreeGrafter"/>
</dbReference>